<keyword evidence="11" id="KW-0548">Nucleotidyltransferase</keyword>
<feature type="binding site" evidence="8">
    <location>
        <position position="66"/>
    </location>
    <ligand>
        <name>GTP</name>
        <dbReference type="ChEBI" id="CHEBI:37565"/>
    </ligand>
</feature>
<evidence type="ECO:0000256" key="3">
    <source>
        <dbReference type="ARBA" id="ARBA00022723"/>
    </source>
</evidence>
<keyword evidence="6 8" id="KW-0342">GTP-binding</keyword>
<reference evidence="11 12" key="1">
    <citation type="submission" date="2023-07" db="EMBL/GenBank/DDBJ databases">
        <title>Genomic Encyclopedia of Type Strains, Phase IV (KMG-IV): sequencing the most valuable type-strain genomes for metagenomic binning, comparative biology and taxonomic classification.</title>
        <authorList>
            <person name="Goeker M."/>
        </authorList>
    </citation>
    <scope>NUCLEOTIDE SEQUENCE [LARGE SCALE GENOMIC DNA]</scope>
    <source>
        <strain evidence="11 12">DSM 9768</strain>
    </source>
</reference>
<dbReference type="PANTHER" id="PTHR19136">
    <property type="entry name" value="MOLYBDENUM COFACTOR GUANYLYLTRANSFERASE"/>
    <property type="match status" value="1"/>
</dbReference>
<dbReference type="InterPro" id="IPR013482">
    <property type="entry name" value="Molybde_CF_guanTrfase"/>
</dbReference>
<evidence type="ECO:0000256" key="1">
    <source>
        <dbReference type="ARBA" id="ARBA00022490"/>
    </source>
</evidence>
<keyword evidence="4 8" id="KW-0547">Nucleotide-binding</keyword>
<evidence type="ECO:0000256" key="5">
    <source>
        <dbReference type="ARBA" id="ARBA00022842"/>
    </source>
</evidence>
<dbReference type="Proteomes" id="UP001230005">
    <property type="component" value="Unassembled WGS sequence"/>
</dbReference>
<evidence type="ECO:0000256" key="9">
    <source>
        <dbReference type="SAM" id="Coils"/>
    </source>
</evidence>
<dbReference type="PANTHER" id="PTHR19136:SF81">
    <property type="entry name" value="MOLYBDENUM COFACTOR GUANYLYLTRANSFERASE"/>
    <property type="match status" value="1"/>
</dbReference>
<dbReference type="HAMAP" id="MF_00316">
    <property type="entry name" value="MobA"/>
    <property type="match status" value="1"/>
</dbReference>
<feature type="domain" description="MobA-like NTP transferase" evidence="10">
    <location>
        <begin position="6"/>
        <end position="152"/>
    </location>
</feature>
<feature type="binding site" evidence="8">
    <location>
        <position position="95"/>
    </location>
    <ligand>
        <name>Mg(2+)</name>
        <dbReference type="ChEBI" id="CHEBI:18420"/>
    </ligand>
</feature>
<evidence type="ECO:0000256" key="6">
    <source>
        <dbReference type="ARBA" id="ARBA00023134"/>
    </source>
</evidence>
<protein>
    <recommendedName>
        <fullName evidence="8">Probable molybdenum cofactor guanylyltransferase</fullName>
        <shortName evidence="8">MoCo guanylyltransferase</shortName>
        <ecNumber evidence="8">2.7.7.77</ecNumber>
    </recommendedName>
    <alternativeName>
        <fullName evidence="8">GTP:molybdopterin guanylyltransferase</fullName>
    </alternativeName>
    <alternativeName>
        <fullName evidence="8">Mo-MPT guanylyltransferase</fullName>
    </alternativeName>
    <alternativeName>
        <fullName evidence="8">Molybdopterin guanylyltransferase</fullName>
    </alternativeName>
    <alternativeName>
        <fullName evidence="8">Molybdopterin-guanine dinucleotide synthase</fullName>
        <shortName evidence="8">MGD synthase</shortName>
    </alternativeName>
</protein>
<proteinExistence type="inferred from homology"/>
<dbReference type="GO" id="GO:0061603">
    <property type="term" value="F:molybdenum cofactor guanylyltransferase activity"/>
    <property type="evidence" value="ECO:0007669"/>
    <property type="project" value="UniProtKB-EC"/>
</dbReference>
<feature type="coiled-coil region" evidence="9">
    <location>
        <begin position="25"/>
        <end position="52"/>
    </location>
</feature>
<comment type="domain">
    <text evidence="8">The N-terminal domain determines nucleotide recognition and specific binding, while the C-terminal domain determines the specific binding to the target protein.</text>
</comment>
<sequence length="207" mass="23412">MYKITGIILAGGQSSRMGTNKALLNINGEKNIQRLTQELKKVTEKIMIITNEFPTYEFLNLEMAGDVFPGKGPLGGIHSGLLHSSSEWNIFVACDLPFFNHQIVNSFIELGKGSTVDAIVPSINGRQHPLFAMYRSSILPAVEECLSQDRLRIKDLLNRISVYEVTERDLIKIGFSEKEINEAFFNMNYPEDYTWVMEKVSSTKDEN</sequence>
<comment type="cofactor">
    <cofactor evidence="8">
        <name>Mg(2+)</name>
        <dbReference type="ChEBI" id="CHEBI:18420"/>
    </cofactor>
</comment>
<evidence type="ECO:0000256" key="8">
    <source>
        <dbReference type="HAMAP-Rule" id="MF_00316"/>
    </source>
</evidence>
<feature type="binding site" evidence="8">
    <location>
        <position position="95"/>
    </location>
    <ligand>
        <name>GTP</name>
        <dbReference type="ChEBI" id="CHEBI:37565"/>
    </ligand>
</feature>
<evidence type="ECO:0000313" key="12">
    <source>
        <dbReference type="Proteomes" id="UP001230005"/>
    </source>
</evidence>
<keyword evidence="2 8" id="KW-0808">Transferase</keyword>
<keyword evidence="12" id="KW-1185">Reference proteome</keyword>
<dbReference type="SUPFAM" id="SSF53448">
    <property type="entry name" value="Nucleotide-diphospho-sugar transferases"/>
    <property type="match status" value="1"/>
</dbReference>
<evidence type="ECO:0000259" key="10">
    <source>
        <dbReference type="Pfam" id="PF12804"/>
    </source>
</evidence>
<dbReference type="EC" id="2.7.7.77" evidence="8"/>
<evidence type="ECO:0000313" key="11">
    <source>
        <dbReference type="EMBL" id="MDQ0254881.1"/>
    </source>
</evidence>
<dbReference type="Pfam" id="PF12804">
    <property type="entry name" value="NTP_transf_3"/>
    <property type="match status" value="1"/>
</dbReference>
<organism evidence="11 12">
    <name type="scientific">Evansella vedderi</name>
    <dbReference type="NCBI Taxonomy" id="38282"/>
    <lineage>
        <taxon>Bacteria</taxon>
        <taxon>Bacillati</taxon>
        <taxon>Bacillota</taxon>
        <taxon>Bacilli</taxon>
        <taxon>Bacillales</taxon>
        <taxon>Bacillaceae</taxon>
        <taxon>Evansella</taxon>
    </lineage>
</organism>
<dbReference type="CDD" id="cd02503">
    <property type="entry name" value="MobA"/>
    <property type="match status" value="1"/>
</dbReference>
<keyword evidence="3 8" id="KW-0479">Metal-binding</keyword>
<dbReference type="Gene3D" id="3.90.550.10">
    <property type="entry name" value="Spore Coat Polysaccharide Biosynthesis Protein SpsA, Chain A"/>
    <property type="match status" value="1"/>
</dbReference>
<comment type="subcellular location">
    <subcellularLocation>
        <location evidence="8">Cytoplasm</location>
    </subcellularLocation>
</comment>
<dbReference type="InterPro" id="IPR025877">
    <property type="entry name" value="MobA-like_NTP_Trfase"/>
</dbReference>
<dbReference type="InterPro" id="IPR029044">
    <property type="entry name" value="Nucleotide-diphossugar_trans"/>
</dbReference>
<dbReference type="EMBL" id="JAUSUG010000008">
    <property type="protein sequence ID" value="MDQ0254881.1"/>
    <property type="molecule type" value="Genomic_DNA"/>
</dbReference>
<dbReference type="RefSeq" id="WP_307325459.1">
    <property type="nucleotide sequence ID" value="NZ_JAUSUG010000008.1"/>
</dbReference>
<comment type="catalytic activity">
    <reaction evidence="8">
        <text>Mo-molybdopterin + GTP + H(+) = Mo-molybdopterin guanine dinucleotide + diphosphate</text>
        <dbReference type="Rhea" id="RHEA:34243"/>
        <dbReference type="ChEBI" id="CHEBI:15378"/>
        <dbReference type="ChEBI" id="CHEBI:33019"/>
        <dbReference type="ChEBI" id="CHEBI:37565"/>
        <dbReference type="ChEBI" id="CHEBI:71302"/>
        <dbReference type="ChEBI" id="CHEBI:71310"/>
        <dbReference type="EC" id="2.7.7.77"/>
    </reaction>
</comment>
<keyword evidence="5 8" id="KW-0460">Magnesium</keyword>
<feature type="binding site" evidence="8">
    <location>
        <position position="21"/>
    </location>
    <ligand>
        <name>GTP</name>
        <dbReference type="ChEBI" id="CHEBI:37565"/>
    </ligand>
</feature>
<accession>A0ABT9ZUF6</accession>
<keyword evidence="9" id="KW-0175">Coiled coil</keyword>
<comment type="caution">
    <text evidence="8">Lacks conserved residue(s) required for the propagation of feature annotation.</text>
</comment>
<comment type="similarity">
    <text evidence="8">Belongs to the MobA family.</text>
</comment>
<feature type="binding site" evidence="8">
    <location>
        <begin position="9"/>
        <end position="11"/>
    </location>
    <ligand>
        <name>GTP</name>
        <dbReference type="ChEBI" id="CHEBI:37565"/>
    </ligand>
</feature>
<evidence type="ECO:0000256" key="2">
    <source>
        <dbReference type="ARBA" id="ARBA00022679"/>
    </source>
</evidence>
<name>A0ABT9ZUF6_9BACI</name>
<keyword evidence="1 8" id="KW-0963">Cytoplasm</keyword>
<evidence type="ECO:0000256" key="4">
    <source>
        <dbReference type="ARBA" id="ARBA00022741"/>
    </source>
</evidence>
<keyword evidence="7 8" id="KW-0501">Molybdenum cofactor biosynthesis</keyword>
<gene>
    <name evidence="8" type="primary">mobA</name>
    <name evidence="11" type="ORF">J2S74_002263</name>
</gene>
<comment type="caution">
    <text evidence="11">The sequence shown here is derived from an EMBL/GenBank/DDBJ whole genome shotgun (WGS) entry which is preliminary data.</text>
</comment>
<comment type="function">
    <text evidence="8">Transfers a GMP moiety from GTP to Mo-molybdopterin (Mo-MPT) cofactor (Moco or molybdenum cofactor) to form Mo-molybdopterin guanine dinucleotide (Mo-MGD) cofactor.</text>
</comment>
<evidence type="ECO:0000256" key="7">
    <source>
        <dbReference type="ARBA" id="ARBA00023150"/>
    </source>
</evidence>